<dbReference type="EMBL" id="UAUF01000013">
    <property type="protein sequence ID" value="SPZ09698.1"/>
    <property type="molecule type" value="Genomic_DNA"/>
</dbReference>
<dbReference type="InterPro" id="IPR043128">
    <property type="entry name" value="Rev_trsase/Diguanyl_cyclase"/>
</dbReference>
<organism evidence="6 7">
    <name type="scientific">Pseudomonas luteola</name>
    <dbReference type="NCBI Taxonomy" id="47886"/>
    <lineage>
        <taxon>Bacteria</taxon>
        <taxon>Pseudomonadati</taxon>
        <taxon>Pseudomonadota</taxon>
        <taxon>Gammaproteobacteria</taxon>
        <taxon>Pseudomonadales</taxon>
        <taxon>Pseudomonadaceae</taxon>
        <taxon>Pseudomonas</taxon>
    </lineage>
</organism>
<dbReference type="Pfam" id="PF00672">
    <property type="entry name" value="HAMP"/>
    <property type="match status" value="1"/>
</dbReference>
<dbReference type="InterPro" id="IPR003660">
    <property type="entry name" value="HAMP_dom"/>
</dbReference>
<dbReference type="InterPro" id="IPR035919">
    <property type="entry name" value="EAL_sf"/>
</dbReference>
<dbReference type="Pfam" id="PF14827">
    <property type="entry name" value="dCache_3"/>
    <property type="match status" value="1"/>
</dbReference>
<dbReference type="InterPro" id="IPR000160">
    <property type="entry name" value="GGDEF_dom"/>
</dbReference>
<dbReference type="PANTHER" id="PTHR33121">
    <property type="entry name" value="CYCLIC DI-GMP PHOSPHODIESTERASE PDEF"/>
    <property type="match status" value="1"/>
</dbReference>
<evidence type="ECO:0000259" key="3">
    <source>
        <dbReference type="PROSITE" id="PS50885"/>
    </source>
</evidence>
<evidence type="ECO:0000313" key="5">
    <source>
        <dbReference type="EMBL" id="MBF8642933.1"/>
    </source>
</evidence>
<evidence type="ECO:0000256" key="1">
    <source>
        <dbReference type="SAM" id="Phobius"/>
    </source>
</evidence>
<evidence type="ECO:0000313" key="6">
    <source>
        <dbReference type="EMBL" id="SPZ09698.1"/>
    </source>
</evidence>
<dbReference type="InterPro" id="IPR029150">
    <property type="entry name" value="dCache_3"/>
</dbReference>
<evidence type="ECO:0000313" key="8">
    <source>
        <dbReference type="Proteomes" id="UP000626180"/>
    </source>
</evidence>
<dbReference type="AlphaFoldDB" id="A0A2X2CP36"/>
<keyword evidence="1" id="KW-0812">Transmembrane</keyword>
<feature type="domain" description="HAMP" evidence="3">
    <location>
        <begin position="297"/>
        <end position="349"/>
    </location>
</feature>
<keyword evidence="1" id="KW-1133">Transmembrane helix</keyword>
<dbReference type="SMART" id="SM00304">
    <property type="entry name" value="HAMP"/>
    <property type="match status" value="1"/>
</dbReference>
<dbReference type="SMART" id="SM00267">
    <property type="entry name" value="GGDEF"/>
    <property type="match status" value="1"/>
</dbReference>
<name>A0A2X2CP36_PSELU</name>
<proteinExistence type="predicted"/>
<dbReference type="CDD" id="cd06225">
    <property type="entry name" value="HAMP"/>
    <property type="match status" value="1"/>
</dbReference>
<reference evidence="5 8" key="2">
    <citation type="submission" date="2020-10" db="EMBL/GenBank/DDBJ databases">
        <title>Genome sequences of Pseudomonas isolates.</title>
        <authorList>
            <person name="Wessels L."/>
            <person name="Reich F."/>
            <person name="Hammerl J."/>
        </authorList>
    </citation>
    <scope>NUCLEOTIDE SEQUENCE [LARGE SCALE GENOMIC DNA]</scope>
    <source>
        <strain evidence="5 8">20-MO00624-0</strain>
    </source>
</reference>
<feature type="domain" description="EAL" evidence="2">
    <location>
        <begin position="521"/>
        <end position="774"/>
    </location>
</feature>
<evidence type="ECO:0000313" key="7">
    <source>
        <dbReference type="Proteomes" id="UP000250443"/>
    </source>
</evidence>
<protein>
    <submittedName>
        <fullName evidence="5">EAL domain-containing protein</fullName>
    </submittedName>
    <submittedName>
        <fullName evidence="6">Putative signal transduction GGDEF domain-containing membrane protein</fullName>
        <ecNumber evidence="6">3.1.4.52</ecNumber>
    </submittedName>
</protein>
<dbReference type="SUPFAM" id="SSF55073">
    <property type="entry name" value="Nucleotide cyclase"/>
    <property type="match status" value="1"/>
</dbReference>
<dbReference type="Pfam" id="PF00990">
    <property type="entry name" value="GGDEF"/>
    <property type="match status" value="1"/>
</dbReference>
<dbReference type="CDD" id="cd01948">
    <property type="entry name" value="EAL"/>
    <property type="match status" value="1"/>
</dbReference>
<evidence type="ECO:0000259" key="4">
    <source>
        <dbReference type="PROSITE" id="PS50887"/>
    </source>
</evidence>
<dbReference type="GO" id="GO:0007165">
    <property type="term" value="P:signal transduction"/>
    <property type="evidence" value="ECO:0007669"/>
    <property type="project" value="InterPro"/>
</dbReference>
<dbReference type="GO" id="GO:0071111">
    <property type="term" value="F:cyclic-guanylate-specific phosphodiesterase activity"/>
    <property type="evidence" value="ECO:0007669"/>
    <property type="project" value="UniProtKB-EC"/>
</dbReference>
<dbReference type="GO" id="GO:0016020">
    <property type="term" value="C:membrane"/>
    <property type="evidence" value="ECO:0007669"/>
    <property type="project" value="InterPro"/>
</dbReference>
<dbReference type="Pfam" id="PF00563">
    <property type="entry name" value="EAL"/>
    <property type="match status" value="1"/>
</dbReference>
<dbReference type="SUPFAM" id="SSF141868">
    <property type="entry name" value="EAL domain-like"/>
    <property type="match status" value="1"/>
</dbReference>
<dbReference type="EC" id="3.1.4.52" evidence="6"/>
<dbReference type="Gene3D" id="3.30.70.270">
    <property type="match status" value="1"/>
</dbReference>
<accession>A0A2X2CP36</accession>
<gene>
    <name evidence="6" type="primary">gmr_7</name>
    <name evidence="5" type="ORF">IRZ65_19890</name>
    <name evidence="6" type="ORF">NCTC11842_03275</name>
</gene>
<keyword evidence="6" id="KW-0378">Hydrolase</keyword>
<keyword evidence="1" id="KW-0472">Membrane</keyword>
<feature type="transmembrane region" description="Helical" evidence="1">
    <location>
        <begin position="277"/>
        <end position="296"/>
    </location>
</feature>
<dbReference type="Proteomes" id="UP000626180">
    <property type="component" value="Unassembled WGS sequence"/>
</dbReference>
<dbReference type="CDD" id="cd01949">
    <property type="entry name" value="GGDEF"/>
    <property type="match status" value="1"/>
</dbReference>
<dbReference type="PROSITE" id="PS50885">
    <property type="entry name" value="HAMP"/>
    <property type="match status" value="1"/>
</dbReference>
<dbReference type="NCBIfam" id="TIGR00254">
    <property type="entry name" value="GGDEF"/>
    <property type="match status" value="1"/>
</dbReference>
<dbReference type="InterPro" id="IPR001633">
    <property type="entry name" value="EAL_dom"/>
</dbReference>
<sequence>MTLRNSFQARIASAMFILALLTIGTVYFAVKAATQSSVRAESLSQLNTGARVFERLVEMRGRQLHDTVQVLTSDFAFKGAVASGDGLTITSALANYGARIKADEVLLLDLTGRVISSTVSLYTVGSIFHEGNKVQVDGATDQTMRIVSLQRVPHLMVEAPVLAPLPVARVVMGFAMDQSLAGELRSLSGLDVSFIAQEGGVPSEPISTLSDQAADELLSHPANELRLDKPLPLRLDGRNYLTERLTLTDADTFKVSAFLHRPLDEAMKAFSPLMHQLFWIAVLTLVLALGLALLIARGVAEPVRRLAAATQRIGNGDYTTPIALARSDEFGRLASTLDTMRIGIAERERQLSHNALHDALTGLPNRALAMERLSHAIAGEQSVAVMYLGLERFREVNQSSGTAGGDVVLQTIADRLKRLVGNGDCVSRLVGDEFLLLLNPGTPDTALAAAEEIQQAIALPIAVGLNEFKMSCRVGVACYPQDGHEAHELLLRASIAMRDAGSQAGRLQLYENGRDDAYYRQISLIRDLQHAGSRGELLLHYQPKLSLDGRGPFMAEALLRWQHTQFGMVSPGEFIPLAERTGSITLLTIWVVEEVFRQLEEWSEQGLTARVSLNISAADLVDGDLPNRLERLLKGSTVRADQLVLEVTESAIMQDPERAVSILQRLRDQGISLSVDDYGTGYASLAHLKRLPVSELKIDQSFIRDLSDNSEDAVIVRSTIDMGHNLDMKVVAEGVEYAQALELLTLWGCDMVQGYLISRPLPAQAFEHWMNDRRVQTPVEALAL</sequence>
<dbReference type="SMART" id="SM00052">
    <property type="entry name" value="EAL"/>
    <property type="match status" value="1"/>
</dbReference>
<dbReference type="PROSITE" id="PS50883">
    <property type="entry name" value="EAL"/>
    <property type="match status" value="1"/>
</dbReference>
<evidence type="ECO:0000259" key="2">
    <source>
        <dbReference type="PROSITE" id="PS50883"/>
    </source>
</evidence>
<dbReference type="EMBL" id="JADMCD010000013">
    <property type="protein sequence ID" value="MBF8642933.1"/>
    <property type="molecule type" value="Genomic_DNA"/>
</dbReference>
<dbReference type="InterPro" id="IPR029787">
    <property type="entry name" value="Nucleotide_cyclase"/>
</dbReference>
<dbReference type="RefSeq" id="WP_010797650.1">
    <property type="nucleotide sequence ID" value="NZ_CP069262.1"/>
</dbReference>
<dbReference type="InterPro" id="IPR050706">
    <property type="entry name" value="Cyclic-di-GMP_PDE-like"/>
</dbReference>
<dbReference type="Proteomes" id="UP000250443">
    <property type="component" value="Unassembled WGS sequence"/>
</dbReference>
<feature type="domain" description="GGDEF" evidence="4">
    <location>
        <begin position="381"/>
        <end position="514"/>
    </location>
</feature>
<feature type="transmembrane region" description="Helical" evidence="1">
    <location>
        <begin position="12"/>
        <end position="30"/>
    </location>
</feature>
<dbReference type="PANTHER" id="PTHR33121:SF71">
    <property type="entry name" value="OXYGEN SENSOR PROTEIN DOSP"/>
    <property type="match status" value="1"/>
</dbReference>
<dbReference type="SUPFAM" id="SSF158472">
    <property type="entry name" value="HAMP domain-like"/>
    <property type="match status" value="1"/>
</dbReference>
<dbReference type="Gene3D" id="3.20.20.450">
    <property type="entry name" value="EAL domain"/>
    <property type="match status" value="1"/>
</dbReference>
<dbReference type="Gene3D" id="6.10.340.10">
    <property type="match status" value="1"/>
</dbReference>
<keyword evidence="8" id="KW-1185">Reference proteome</keyword>
<reference evidence="6 7" key="1">
    <citation type="submission" date="2018-06" db="EMBL/GenBank/DDBJ databases">
        <authorList>
            <consortium name="Pathogen Informatics"/>
            <person name="Doyle S."/>
        </authorList>
    </citation>
    <scope>NUCLEOTIDE SEQUENCE [LARGE SCALE GENOMIC DNA]</scope>
    <source>
        <strain evidence="6 7">NCTC11842</strain>
    </source>
</reference>
<dbReference type="PROSITE" id="PS50887">
    <property type="entry name" value="GGDEF"/>
    <property type="match status" value="1"/>
</dbReference>